<sequence>MARTSIQSTTTPSARGGTEVRQESPAKSYKRKLTEARCEQNRRSQRVWREKQKRQRDEEVKARVQEELQKLGSRSRQEPLLVLDGEAGTEAETELLVSPWTSRDRIVAAAATDISQPQPQPQAHREHHPLVCEVDQPLAVEGDRPVTSSASSTEDAGTRTGTGIHLPDPVLPLTTALYYFLPADPHTVDMRCFWPCPEGIEHNLYEPPPKHLPKPSSSDYVSTITTATPPPPAPPRVPLSGSRGRLPLPVPAPLPSSPSSTRGLPSPYLNHLQLVGESCFAATLSIATGLGITRASYVNDHPSPFSFSSSTPTTSTSLSTVANNTIHTFQTIPIDLRPSAIQIMLPHPCYLDCIPFPHFRSMAVYLSSLGRLDHCSFFLDIMHDGMVCWGSSSSSRHGGGGGGGVPWNRRSWEVKPWFWRKWGWIARTSVEEIDAGVPVPVPVPVPPVQHRETETAAAVETEVDDEDGMLSGSRWWWSLQDDDEECNGSGSGVSASASVPEPEYQQQEELGSYLSRMRTANVGLRQTNEKHLLRMWDGVREYRYVEV</sequence>
<dbReference type="Pfam" id="PF11905">
    <property type="entry name" value="DUF3425"/>
    <property type="match status" value="1"/>
</dbReference>
<dbReference type="CDD" id="cd14686">
    <property type="entry name" value="bZIP"/>
    <property type="match status" value="1"/>
</dbReference>
<dbReference type="PANTHER" id="PTHR38116:SF8">
    <property type="entry name" value="BZIP DOMAIN-CONTAINING PROTEIN"/>
    <property type="match status" value="1"/>
</dbReference>
<evidence type="ECO:0008006" key="4">
    <source>
        <dbReference type="Google" id="ProtNLM"/>
    </source>
</evidence>
<feature type="region of interest" description="Disordered" evidence="1">
    <location>
        <begin position="207"/>
        <end position="262"/>
    </location>
</feature>
<dbReference type="RefSeq" id="XP_013318614.1">
    <property type="nucleotide sequence ID" value="XM_013463160.1"/>
</dbReference>
<keyword evidence="3" id="KW-1185">Reference proteome</keyword>
<reference evidence="2 3" key="1">
    <citation type="submission" date="2015-01" db="EMBL/GenBank/DDBJ databases">
        <title>The Genome Sequence of Exophiala xenobiotica CBS118157.</title>
        <authorList>
            <consortium name="The Broad Institute Genomics Platform"/>
            <person name="Cuomo C."/>
            <person name="de Hoog S."/>
            <person name="Gorbushina A."/>
            <person name="Stielow B."/>
            <person name="Teixiera M."/>
            <person name="Abouelleil A."/>
            <person name="Chapman S.B."/>
            <person name="Priest M."/>
            <person name="Young S.K."/>
            <person name="Wortman J."/>
            <person name="Nusbaum C."/>
            <person name="Birren B."/>
        </authorList>
    </citation>
    <scope>NUCLEOTIDE SEQUENCE [LARGE SCALE GENOMIC DNA]</scope>
    <source>
        <strain evidence="2 3">CBS 118157</strain>
    </source>
</reference>
<dbReference type="HOGENOM" id="CLU_605490_0_0_1"/>
<protein>
    <recommendedName>
        <fullName evidence="4">BZIP domain-containing protein</fullName>
    </recommendedName>
</protein>
<feature type="compositionally biased region" description="Polar residues" evidence="1">
    <location>
        <begin position="146"/>
        <end position="161"/>
    </location>
</feature>
<evidence type="ECO:0000256" key="1">
    <source>
        <dbReference type="SAM" id="MobiDB-lite"/>
    </source>
</evidence>
<feature type="compositionally biased region" description="Polar residues" evidence="1">
    <location>
        <begin position="1"/>
        <end position="13"/>
    </location>
</feature>
<evidence type="ECO:0000313" key="3">
    <source>
        <dbReference type="Proteomes" id="UP000054342"/>
    </source>
</evidence>
<accession>A0A0D2ETH3</accession>
<dbReference type="GeneID" id="25324490"/>
<dbReference type="InterPro" id="IPR021833">
    <property type="entry name" value="DUF3425"/>
</dbReference>
<gene>
    <name evidence="2" type="ORF">PV05_02582</name>
</gene>
<feature type="region of interest" description="Disordered" evidence="1">
    <location>
        <begin position="1"/>
        <end position="60"/>
    </location>
</feature>
<evidence type="ECO:0000313" key="2">
    <source>
        <dbReference type="EMBL" id="KIW58030.1"/>
    </source>
</evidence>
<feature type="region of interest" description="Disordered" evidence="1">
    <location>
        <begin position="484"/>
        <end position="505"/>
    </location>
</feature>
<dbReference type="EMBL" id="KN847318">
    <property type="protein sequence ID" value="KIW58030.1"/>
    <property type="molecule type" value="Genomic_DNA"/>
</dbReference>
<feature type="compositionally biased region" description="Basic and acidic residues" evidence="1">
    <location>
        <begin position="32"/>
        <end position="60"/>
    </location>
</feature>
<organism evidence="2 3">
    <name type="scientific">Exophiala xenobiotica</name>
    <dbReference type="NCBI Taxonomy" id="348802"/>
    <lineage>
        <taxon>Eukaryota</taxon>
        <taxon>Fungi</taxon>
        <taxon>Dikarya</taxon>
        <taxon>Ascomycota</taxon>
        <taxon>Pezizomycotina</taxon>
        <taxon>Eurotiomycetes</taxon>
        <taxon>Chaetothyriomycetidae</taxon>
        <taxon>Chaetothyriales</taxon>
        <taxon>Herpotrichiellaceae</taxon>
        <taxon>Exophiala</taxon>
    </lineage>
</organism>
<name>A0A0D2ETH3_9EURO</name>
<dbReference type="OrthoDB" id="5973539at2759"/>
<dbReference type="AlphaFoldDB" id="A0A0D2ETH3"/>
<dbReference type="Proteomes" id="UP000054342">
    <property type="component" value="Unassembled WGS sequence"/>
</dbReference>
<proteinExistence type="predicted"/>
<feature type="region of interest" description="Disordered" evidence="1">
    <location>
        <begin position="142"/>
        <end position="163"/>
    </location>
</feature>
<dbReference type="STRING" id="348802.A0A0D2ETH3"/>
<dbReference type="PANTHER" id="PTHR38116">
    <property type="entry name" value="CHROMOSOME 7, WHOLE GENOME SHOTGUN SEQUENCE"/>
    <property type="match status" value="1"/>
</dbReference>
<feature type="compositionally biased region" description="Pro residues" evidence="1">
    <location>
        <begin position="228"/>
        <end position="237"/>
    </location>
</feature>